<dbReference type="Gene3D" id="3.40.50.2000">
    <property type="entry name" value="Glycogen Phosphorylase B"/>
    <property type="match status" value="1"/>
</dbReference>
<dbReference type="SUPFAM" id="SSF53756">
    <property type="entry name" value="UDP-Glycosyltransferase/glycogen phosphorylase"/>
    <property type="match status" value="1"/>
</dbReference>
<evidence type="ECO:0000259" key="1">
    <source>
        <dbReference type="Pfam" id="PF13579"/>
    </source>
</evidence>
<gene>
    <name evidence="2" type="ORF">O3303_09630</name>
</gene>
<keyword evidence="3" id="KW-1185">Reference proteome</keyword>
<accession>A0ABY7LX16</accession>
<reference evidence="2 3" key="1">
    <citation type="submission" date="2022-12" db="EMBL/GenBank/DDBJ databases">
        <title>Hymenobacter canadensis sp. nov. isolated from lake water of the Cambridge Bay, Canada.</title>
        <authorList>
            <person name="Kim W.H."/>
            <person name="Lee Y.M."/>
        </authorList>
    </citation>
    <scope>NUCLEOTIDE SEQUENCE [LARGE SCALE GENOMIC DNA]</scope>
    <source>
        <strain evidence="2 3">PAMC 29467</strain>
    </source>
</reference>
<evidence type="ECO:0000313" key="2">
    <source>
        <dbReference type="EMBL" id="WBA43810.1"/>
    </source>
</evidence>
<evidence type="ECO:0000313" key="3">
    <source>
        <dbReference type="Proteomes" id="UP001211005"/>
    </source>
</evidence>
<feature type="domain" description="Glycosyltransferase subfamily 4-like N-terminal" evidence="1">
    <location>
        <begin position="198"/>
        <end position="328"/>
    </location>
</feature>
<dbReference type="RefSeq" id="WP_269561849.1">
    <property type="nucleotide sequence ID" value="NZ_CP114767.1"/>
</dbReference>
<sequence>MTIAPLKVLMLGWDAPTEAEPTPAATAALVSALAPHAALTLLLPHLAEPMHLPAPATATGLGNLTAEELALADTHFNAIHPETWQSPAAPYLGATVWAEAGGAATPAAPYIGSSEAAQAATPGPFSAATQQEAKIATLLNADAFAADEAEPDAQEAADLDITELQATAPVADTAAETAPAVTTPAVATQQVMPDAAAPAPAGPQSVLTIALEALRTPAVSDADLNFRVIQYARFATRLAASQEFAVIYAADWQAWLAGMELRQLTGKPLVLHLHSLAQDRDTAADRGWVLELERLALRRADLVLAASSALALRVLELHDLPPQRVRRLSAAAAQDPARLAEAILVALQEVAPA</sequence>
<organism evidence="2 3">
    <name type="scientific">Hymenobacter canadensis</name>
    <dbReference type="NCBI Taxonomy" id="2999067"/>
    <lineage>
        <taxon>Bacteria</taxon>
        <taxon>Pseudomonadati</taxon>
        <taxon>Bacteroidota</taxon>
        <taxon>Cytophagia</taxon>
        <taxon>Cytophagales</taxon>
        <taxon>Hymenobacteraceae</taxon>
        <taxon>Hymenobacter</taxon>
    </lineage>
</organism>
<protein>
    <submittedName>
        <fullName evidence="2">Glycosyltransferase family 4 protein</fullName>
    </submittedName>
</protein>
<name>A0ABY7LX16_9BACT</name>
<dbReference type="Proteomes" id="UP001211005">
    <property type="component" value="Chromosome"/>
</dbReference>
<dbReference type="InterPro" id="IPR028098">
    <property type="entry name" value="Glyco_trans_4-like_N"/>
</dbReference>
<proteinExistence type="predicted"/>
<dbReference type="EMBL" id="CP114767">
    <property type="protein sequence ID" value="WBA43810.1"/>
    <property type="molecule type" value="Genomic_DNA"/>
</dbReference>
<dbReference type="Pfam" id="PF13579">
    <property type="entry name" value="Glyco_trans_4_4"/>
    <property type="match status" value="1"/>
</dbReference>